<keyword evidence="6 14" id="KW-0479">Metal-binding</keyword>
<evidence type="ECO:0000256" key="5">
    <source>
        <dbReference type="ARBA" id="ARBA00018266"/>
    </source>
</evidence>
<dbReference type="PANTHER" id="PTHR11644">
    <property type="entry name" value="CYTIDINE DEAMINASE"/>
    <property type="match status" value="1"/>
</dbReference>
<dbReference type="PROSITE" id="PS00903">
    <property type="entry name" value="CYT_DCMP_DEAMINASES_1"/>
    <property type="match status" value="1"/>
</dbReference>
<dbReference type="NCBIfam" id="NF004064">
    <property type="entry name" value="PRK05578.1"/>
    <property type="match status" value="1"/>
</dbReference>
<dbReference type="InterPro" id="IPR006262">
    <property type="entry name" value="Cyt_deam_tetra"/>
</dbReference>
<evidence type="ECO:0000256" key="15">
    <source>
        <dbReference type="RuleBase" id="RU364006"/>
    </source>
</evidence>
<comment type="catalytic activity">
    <reaction evidence="10 15">
        <text>2'-deoxycytidine + H2O + H(+) = 2'-deoxyuridine + NH4(+)</text>
        <dbReference type="Rhea" id="RHEA:13433"/>
        <dbReference type="ChEBI" id="CHEBI:15377"/>
        <dbReference type="ChEBI" id="CHEBI:15378"/>
        <dbReference type="ChEBI" id="CHEBI:15698"/>
        <dbReference type="ChEBI" id="CHEBI:16450"/>
        <dbReference type="ChEBI" id="CHEBI:28938"/>
        <dbReference type="EC" id="3.5.4.5"/>
    </reaction>
</comment>
<dbReference type="NCBIfam" id="TIGR01354">
    <property type="entry name" value="cyt_deam_tetra"/>
    <property type="match status" value="1"/>
</dbReference>
<dbReference type="GO" id="GO:0072527">
    <property type="term" value="P:pyrimidine-containing compound metabolic process"/>
    <property type="evidence" value="ECO:0007669"/>
    <property type="project" value="UniProtKB-ARBA"/>
</dbReference>
<dbReference type="GO" id="GO:0008270">
    <property type="term" value="F:zinc ion binding"/>
    <property type="evidence" value="ECO:0007669"/>
    <property type="project" value="UniProtKB-UniRule"/>
</dbReference>
<dbReference type="EMBL" id="DXDX01000029">
    <property type="protein sequence ID" value="HIY20519.1"/>
    <property type="molecule type" value="Genomic_DNA"/>
</dbReference>
<keyword evidence="8 14" id="KW-0862">Zinc</keyword>
<comment type="caution">
    <text evidence="17">The sequence shown here is derived from an EMBL/GenBank/DDBJ whole genome shotgun (WGS) entry which is preliminary data.</text>
</comment>
<dbReference type="SUPFAM" id="SSF53927">
    <property type="entry name" value="Cytidine deaminase-like"/>
    <property type="match status" value="1"/>
</dbReference>
<dbReference type="PANTHER" id="PTHR11644:SF2">
    <property type="entry name" value="CYTIDINE DEAMINASE"/>
    <property type="match status" value="1"/>
</dbReference>
<gene>
    <name evidence="17" type="primary">cdd</name>
    <name evidence="17" type="ORF">H9841_01285</name>
</gene>
<reference evidence="17" key="1">
    <citation type="journal article" date="2021" name="PeerJ">
        <title>Extensive microbial diversity within the chicken gut microbiome revealed by metagenomics and culture.</title>
        <authorList>
            <person name="Gilroy R."/>
            <person name="Ravi A."/>
            <person name="Getino M."/>
            <person name="Pursley I."/>
            <person name="Horton D.L."/>
            <person name="Alikhan N.F."/>
            <person name="Baker D."/>
            <person name="Gharbi K."/>
            <person name="Hall N."/>
            <person name="Watson M."/>
            <person name="Adriaenssens E.M."/>
            <person name="Foster-Nyarko E."/>
            <person name="Jarju S."/>
            <person name="Secka A."/>
            <person name="Antonio M."/>
            <person name="Oren A."/>
            <person name="Chaudhuri R.R."/>
            <person name="La Ragione R."/>
            <person name="Hildebrand F."/>
            <person name="Pallen M.J."/>
        </authorList>
    </citation>
    <scope>NUCLEOTIDE SEQUENCE</scope>
    <source>
        <strain evidence="17">ChiBcec16_6824</strain>
    </source>
</reference>
<comment type="similarity">
    <text evidence="3 15">Belongs to the cytidine and deoxycytidylate deaminase family.</text>
</comment>
<evidence type="ECO:0000256" key="4">
    <source>
        <dbReference type="ARBA" id="ARBA00012783"/>
    </source>
</evidence>
<evidence type="ECO:0000259" key="16">
    <source>
        <dbReference type="PROSITE" id="PS51747"/>
    </source>
</evidence>
<comment type="function">
    <text evidence="2 15">This enzyme scavenges exogenous and endogenous cytidine and 2'-deoxycytidine for UMP synthesis.</text>
</comment>
<feature type="binding site" evidence="13">
    <location>
        <begin position="42"/>
        <end position="48"/>
    </location>
    <ligand>
        <name>substrate</name>
    </ligand>
</feature>
<feature type="binding site" evidence="14">
    <location>
        <position position="90"/>
    </location>
    <ligand>
        <name>Zn(2+)</name>
        <dbReference type="ChEBI" id="CHEBI:29105"/>
        <note>catalytic</note>
    </ligand>
</feature>
<dbReference type="EC" id="3.5.4.5" evidence="4 15"/>
<dbReference type="AlphaFoldDB" id="A0A9D1Y6B9"/>
<evidence type="ECO:0000256" key="6">
    <source>
        <dbReference type="ARBA" id="ARBA00022723"/>
    </source>
</evidence>
<accession>A0A9D1Y6B9</accession>
<dbReference type="Proteomes" id="UP000823868">
    <property type="component" value="Unassembled WGS sequence"/>
</dbReference>
<evidence type="ECO:0000256" key="14">
    <source>
        <dbReference type="PIRSR" id="PIRSR606262-3"/>
    </source>
</evidence>
<evidence type="ECO:0000256" key="10">
    <source>
        <dbReference type="ARBA" id="ARBA00049252"/>
    </source>
</evidence>
<sequence length="131" mass="14363">MTERELVDHAFAMLERSYAPYSHFPVGAALECADGTVFTGCNVENAAYGSTICAERTAVVKAVSEGHRDDFVRIAIVGRSEDYCWPCGSCRQVLFEFAPDLECLIARGDGDYVKLPLRELLSHGFGPKALL</sequence>
<dbReference type="GO" id="GO:0055086">
    <property type="term" value="P:nucleobase-containing small molecule metabolic process"/>
    <property type="evidence" value="ECO:0007669"/>
    <property type="project" value="UniProtKB-ARBA"/>
</dbReference>
<dbReference type="CDD" id="cd01283">
    <property type="entry name" value="cytidine_deaminase"/>
    <property type="match status" value="1"/>
</dbReference>
<organism evidence="17 18">
    <name type="scientific">Candidatus Flavonifractor merdigallinarum</name>
    <dbReference type="NCBI Taxonomy" id="2838589"/>
    <lineage>
        <taxon>Bacteria</taxon>
        <taxon>Bacillati</taxon>
        <taxon>Bacillota</taxon>
        <taxon>Clostridia</taxon>
        <taxon>Eubacteriales</taxon>
        <taxon>Oscillospiraceae</taxon>
        <taxon>Flavonifractor</taxon>
    </lineage>
</organism>
<evidence type="ECO:0000256" key="11">
    <source>
        <dbReference type="ARBA" id="ARBA00049558"/>
    </source>
</evidence>
<evidence type="ECO:0000256" key="3">
    <source>
        <dbReference type="ARBA" id="ARBA00006576"/>
    </source>
</evidence>
<comment type="cofactor">
    <cofactor evidence="1 14 15">
        <name>Zn(2+)</name>
        <dbReference type="ChEBI" id="CHEBI:29105"/>
    </cofactor>
</comment>
<feature type="binding site" evidence="14">
    <location>
        <position position="53"/>
    </location>
    <ligand>
        <name>Zn(2+)</name>
        <dbReference type="ChEBI" id="CHEBI:29105"/>
        <note>catalytic</note>
    </ligand>
</feature>
<feature type="active site" description="Proton donor" evidence="12">
    <location>
        <position position="55"/>
    </location>
</feature>
<protein>
    <recommendedName>
        <fullName evidence="5 15">Cytidine deaminase</fullName>
        <ecNumber evidence="4 15">3.5.4.5</ecNumber>
    </recommendedName>
    <alternativeName>
        <fullName evidence="9 15">Cytidine aminohydrolase</fullName>
    </alternativeName>
</protein>
<evidence type="ECO:0000256" key="13">
    <source>
        <dbReference type="PIRSR" id="PIRSR606262-2"/>
    </source>
</evidence>
<comment type="catalytic activity">
    <reaction evidence="11 15">
        <text>cytidine + H2O + H(+) = uridine + NH4(+)</text>
        <dbReference type="Rhea" id="RHEA:16069"/>
        <dbReference type="ChEBI" id="CHEBI:15377"/>
        <dbReference type="ChEBI" id="CHEBI:15378"/>
        <dbReference type="ChEBI" id="CHEBI:16704"/>
        <dbReference type="ChEBI" id="CHEBI:17562"/>
        <dbReference type="ChEBI" id="CHEBI:28938"/>
        <dbReference type="EC" id="3.5.4.5"/>
    </reaction>
</comment>
<evidence type="ECO:0000256" key="12">
    <source>
        <dbReference type="PIRSR" id="PIRSR606262-1"/>
    </source>
</evidence>
<dbReference type="PROSITE" id="PS51747">
    <property type="entry name" value="CYT_DCMP_DEAMINASES_2"/>
    <property type="match status" value="1"/>
</dbReference>
<keyword evidence="7 15" id="KW-0378">Hydrolase</keyword>
<dbReference type="InterPro" id="IPR016193">
    <property type="entry name" value="Cytidine_deaminase-like"/>
</dbReference>
<dbReference type="GO" id="GO:0004126">
    <property type="term" value="F:cytidine deaminase activity"/>
    <property type="evidence" value="ECO:0007669"/>
    <property type="project" value="UniProtKB-UniRule"/>
</dbReference>
<evidence type="ECO:0000313" key="17">
    <source>
        <dbReference type="EMBL" id="HIY20519.1"/>
    </source>
</evidence>
<dbReference type="Pfam" id="PF00383">
    <property type="entry name" value="dCMP_cyt_deam_1"/>
    <property type="match status" value="1"/>
</dbReference>
<feature type="domain" description="CMP/dCMP-type deaminase" evidence="16">
    <location>
        <begin position="1"/>
        <end position="128"/>
    </location>
</feature>
<evidence type="ECO:0000313" key="18">
    <source>
        <dbReference type="Proteomes" id="UP000823868"/>
    </source>
</evidence>
<dbReference type="FunFam" id="3.40.140.10:FF:000008">
    <property type="entry name" value="Cytidine deaminase"/>
    <property type="match status" value="1"/>
</dbReference>
<dbReference type="GO" id="GO:0005829">
    <property type="term" value="C:cytosol"/>
    <property type="evidence" value="ECO:0007669"/>
    <property type="project" value="TreeGrafter"/>
</dbReference>
<dbReference type="InterPro" id="IPR002125">
    <property type="entry name" value="CMP_dCMP_dom"/>
</dbReference>
<dbReference type="InterPro" id="IPR016192">
    <property type="entry name" value="APOBEC/CMP_deaminase_Zn-bd"/>
</dbReference>
<proteinExistence type="inferred from homology"/>
<dbReference type="Gene3D" id="3.40.140.10">
    <property type="entry name" value="Cytidine Deaminase, domain 2"/>
    <property type="match status" value="1"/>
</dbReference>
<dbReference type="GO" id="GO:0042802">
    <property type="term" value="F:identical protein binding"/>
    <property type="evidence" value="ECO:0007669"/>
    <property type="project" value="UniProtKB-ARBA"/>
</dbReference>
<evidence type="ECO:0000256" key="7">
    <source>
        <dbReference type="ARBA" id="ARBA00022801"/>
    </source>
</evidence>
<evidence type="ECO:0000256" key="9">
    <source>
        <dbReference type="ARBA" id="ARBA00032005"/>
    </source>
</evidence>
<reference evidence="17" key="2">
    <citation type="submission" date="2021-04" db="EMBL/GenBank/DDBJ databases">
        <authorList>
            <person name="Gilroy R."/>
        </authorList>
    </citation>
    <scope>NUCLEOTIDE SEQUENCE</scope>
    <source>
        <strain evidence="17">ChiBcec16_6824</strain>
    </source>
</reference>
<evidence type="ECO:0000256" key="1">
    <source>
        <dbReference type="ARBA" id="ARBA00001947"/>
    </source>
</evidence>
<feature type="binding site" evidence="14">
    <location>
        <position position="87"/>
    </location>
    <ligand>
        <name>Zn(2+)</name>
        <dbReference type="ChEBI" id="CHEBI:29105"/>
        <note>catalytic</note>
    </ligand>
</feature>
<evidence type="ECO:0000256" key="8">
    <source>
        <dbReference type="ARBA" id="ARBA00022833"/>
    </source>
</evidence>
<evidence type="ECO:0000256" key="2">
    <source>
        <dbReference type="ARBA" id="ARBA00003949"/>
    </source>
</evidence>
<dbReference type="InterPro" id="IPR050202">
    <property type="entry name" value="Cyt/Deoxycyt_deaminase"/>
</dbReference>
<name>A0A9D1Y6B9_9FIRM</name>